<feature type="non-terminal residue" evidence="1">
    <location>
        <position position="65"/>
    </location>
</feature>
<organism evidence="1 2">
    <name type="scientific">Candidatus Phocaeicola faecigallinarum</name>
    <dbReference type="NCBI Taxonomy" id="2838732"/>
    <lineage>
        <taxon>Bacteria</taxon>
        <taxon>Pseudomonadati</taxon>
        <taxon>Bacteroidota</taxon>
        <taxon>Bacteroidia</taxon>
        <taxon>Bacteroidales</taxon>
        <taxon>Bacteroidaceae</taxon>
        <taxon>Phocaeicola</taxon>
    </lineage>
</organism>
<proteinExistence type="predicted"/>
<gene>
    <name evidence="1" type="ORF">H9777_01780</name>
</gene>
<evidence type="ECO:0008006" key="3">
    <source>
        <dbReference type="Google" id="ProtNLM"/>
    </source>
</evidence>
<reference evidence="1" key="2">
    <citation type="submission" date="2021-04" db="EMBL/GenBank/DDBJ databases">
        <authorList>
            <person name="Gilroy R."/>
        </authorList>
    </citation>
    <scope>NUCLEOTIDE SEQUENCE</scope>
    <source>
        <strain evidence="1">G4-2901</strain>
    </source>
</reference>
<name>A0A948WWJ8_9BACT</name>
<protein>
    <recommendedName>
        <fullName evidence="3">DUF1016 family protein</fullName>
    </recommendedName>
</protein>
<evidence type="ECO:0000313" key="1">
    <source>
        <dbReference type="EMBL" id="MBU3837061.1"/>
    </source>
</evidence>
<dbReference type="EMBL" id="JAHLFW010000017">
    <property type="protein sequence ID" value="MBU3837061.1"/>
    <property type="molecule type" value="Genomic_DNA"/>
</dbReference>
<reference evidence="1" key="1">
    <citation type="journal article" date="2021" name="PeerJ">
        <title>Extensive microbial diversity within the chicken gut microbiome revealed by metagenomics and culture.</title>
        <authorList>
            <person name="Gilroy R."/>
            <person name="Ravi A."/>
            <person name="Getino M."/>
            <person name="Pursley I."/>
            <person name="Horton D.L."/>
            <person name="Alikhan N.F."/>
            <person name="Baker D."/>
            <person name="Gharbi K."/>
            <person name="Hall N."/>
            <person name="Watson M."/>
            <person name="Adriaenssens E.M."/>
            <person name="Foster-Nyarko E."/>
            <person name="Jarju S."/>
            <person name="Secka A."/>
            <person name="Antonio M."/>
            <person name="Oren A."/>
            <person name="Chaudhuri R.R."/>
            <person name="La Ragione R."/>
            <person name="Hildebrand F."/>
            <person name="Pallen M.J."/>
        </authorList>
    </citation>
    <scope>NUCLEOTIDE SEQUENCE</scope>
    <source>
        <strain evidence="1">G4-2901</strain>
    </source>
</reference>
<evidence type="ECO:0000313" key="2">
    <source>
        <dbReference type="Proteomes" id="UP000783796"/>
    </source>
</evidence>
<accession>A0A948WWJ8</accession>
<sequence>MSNNDNNIEKRSFEAFVNAIGSEIEQAQVRLISAANAQMLFHYWKMGNYILYHQNRQGWGGKVIK</sequence>
<dbReference type="AlphaFoldDB" id="A0A948WWJ8"/>
<comment type="caution">
    <text evidence="1">The sequence shown here is derived from an EMBL/GenBank/DDBJ whole genome shotgun (WGS) entry which is preliminary data.</text>
</comment>
<dbReference type="Proteomes" id="UP000783796">
    <property type="component" value="Unassembled WGS sequence"/>
</dbReference>